<comment type="subcellular location">
    <subcellularLocation>
        <location evidence="1">Cell membrane</location>
        <topology evidence="1">Multi-pass membrane protein</topology>
    </subcellularLocation>
</comment>
<evidence type="ECO:0000256" key="1">
    <source>
        <dbReference type="ARBA" id="ARBA00004651"/>
    </source>
</evidence>
<evidence type="ECO:0000313" key="9">
    <source>
        <dbReference type="EMBL" id="MEK0082673.1"/>
    </source>
</evidence>
<protein>
    <submittedName>
        <fullName evidence="9">AI-2E family transporter</fullName>
    </submittedName>
</protein>
<comment type="similarity">
    <text evidence="2">Belongs to the autoinducer-2 exporter (AI-2E) (TC 2.A.86) family.</text>
</comment>
<dbReference type="PANTHER" id="PTHR21716:SF67">
    <property type="entry name" value="TRANSPORT PROTEIN YDIK-RELATED"/>
    <property type="match status" value="1"/>
</dbReference>
<keyword evidence="4" id="KW-1003">Cell membrane</keyword>
<evidence type="ECO:0000256" key="3">
    <source>
        <dbReference type="ARBA" id="ARBA00022448"/>
    </source>
</evidence>
<keyword evidence="7 8" id="KW-0472">Membrane</keyword>
<evidence type="ECO:0000313" key="10">
    <source>
        <dbReference type="Proteomes" id="UP001375743"/>
    </source>
</evidence>
<comment type="caution">
    <text evidence="9">The sequence shown here is derived from an EMBL/GenBank/DDBJ whole genome shotgun (WGS) entry which is preliminary data.</text>
</comment>
<keyword evidence="5 8" id="KW-0812">Transmembrane</keyword>
<keyword evidence="10" id="KW-1185">Reference proteome</keyword>
<feature type="transmembrane region" description="Helical" evidence="8">
    <location>
        <begin position="311"/>
        <end position="344"/>
    </location>
</feature>
<keyword evidence="3" id="KW-0813">Transport</keyword>
<evidence type="ECO:0000256" key="8">
    <source>
        <dbReference type="SAM" id="Phobius"/>
    </source>
</evidence>
<name>A0ABU8XNA8_9PROT</name>
<dbReference type="Proteomes" id="UP001375743">
    <property type="component" value="Unassembled WGS sequence"/>
</dbReference>
<proteinExistence type="inferred from homology"/>
<feature type="transmembrane region" description="Helical" evidence="8">
    <location>
        <begin position="69"/>
        <end position="92"/>
    </location>
</feature>
<feature type="transmembrane region" description="Helical" evidence="8">
    <location>
        <begin position="12"/>
        <end position="33"/>
    </location>
</feature>
<dbReference type="Pfam" id="PF01594">
    <property type="entry name" value="AI-2E_transport"/>
    <property type="match status" value="1"/>
</dbReference>
<feature type="transmembrane region" description="Helical" evidence="8">
    <location>
        <begin position="163"/>
        <end position="182"/>
    </location>
</feature>
<evidence type="ECO:0000256" key="2">
    <source>
        <dbReference type="ARBA" id="ARBA00009773"/>
    </source>
</evidence>
<reference evidence="9 10" key="1">
    <citation type="submission" date="2024-01" db="EMBL/GenBank/DDBJ databases">
        <title>Multi-omics insights into the function and evolution of sodium benzoate biodegradation pathways in Benzoatithermus flavus gen. nov., sp. nov. from hot spring.</title>
        <authorList>
            <person name="Hu C.-J."/>
            <person name="Li W.-J."/>
        </authorList>
    </citation>
    <scope>NUCLEOTIDE SEQUENCE [LARGE SCALE GENOMIC DNA]</scope>
    <source>
        <strain evidence="9 10">SYSU G07066</strain>
    </source>
</reference>
<keyword evidence="6 8" id="KW-1133">Transmembrane helix</keyword>
<organism evidence="9 10">
    <name type="scientific">Benzoatithermus flavus</name>
    <dbReference type="NCBI Taxonomy" id="3108223"/>
    <lineage>
        <taxon>Bacteria</taxon>
        <taxon>Pseudomonadati</taxon>
        <taxon>Pseudomonadota</taxon>
        <taxon>Alphaproteobacteria</taxon>
        <taxon>Geminicoccales</taxon>
        <taxon>Geminicoccaceae</taxon>
        <taxon>Benzoatithermus</taxon>
    </lineage>
</organism>
<feature type="transmembrane region" description="Helical" evidence="8">
    <location>
        <begin position="280"/>
        <end position="299"/>
    </location>
</feature>
<evidence type="ECO:0000256" key="7">
    <source>
        <dbReference type="ARBA" id="ARBA00023136"/>
    </source>
</evidence>
<gene>
    <name evidence="9" type="ORF">U1T56_05900</name>
</gene>
<evidence type="ECO:0000256" key="5">
    <source>
        <dbReference type="ARBA" id="ARBA00022692"/>
    </source>
</evidence>
<feature type="transmembrane region" description="Helical" evidence="8">
    <location>
        <begin position="217"/>
        <end position="239"/>
    </location>
</feature>
<dbReference type="EMBL" id="JBBLZC010000004">
    <property type="protein sequence ID" value="MEK0082673.1"/>
    <property type="molecule type" value="Genomic_DNA"/>
</dbReference>
<evidence type="ECO:0000256" key="6">
    <source>
        <dbReference type="ARBA" id="ARBA00022989"/>
    </source>
</evidence>
<accession>A0ABU8XNA8</accession>
<sequence>MDKAGSFLKDRFIERVILLALLAFLAFACLNIVRPFIGPLLWGIIITVSTWPLYRWLAQRLGERRKVAATIMSVGLVVILVVPISMLVSSLAEGITALAGLLRDLTTVHLPPPPDWLRELPVIGPPLDERWREAMVDLPAALERLRPYIGTAASLALSWGADLGVAAIQFMIAVIIAAILYVTGESATDVLRRFVARIGGTDHIGLIDVAAQTIRGVAAGIIFTAFIQAVLLALGLFVVGAPGPIVLGFLTFFLLVLQLPNWLVWLPIVVWLGYKAETGLAIFLFVWGFFVVSTIDNFIRPYLISQGAKLPLLLIFVGVIGGLLAYGFIGLFIGTTLLGVGYTLFLSWLDEEPAPP</sequence>
<feature type="transmembrane region" description="Helical" evidence="8">
    <location>
        <begin position="39"/>
        <end position="57"/>
    </location>
</feature>
<dbReference type="PANTHER" id="PTHR21716">
    <property type="entry name" value="TRANSMEMBRANE PROTEIN"/>
    <property type="match status" value="1"/>
</dbReference>
<dbReference type="RefSeq" id="WP_418158519.1">
    <property type="nucleotide sequence ID" value="NZ_JBBLZC010000004.1"/>
</dbReference>
<dbReference type="InterPro" id="IPR002549">
    <property type="entry name" value="AI-2E-like"/>
</dbReference>
<evidence type="ECO:0000256" key="4">
    <source>
        <dbReference type="ARBA" id="ARBA00022475"/>
    </source>
</evidence>
<dbReference type="PROSITE" id="PS51257">
    <property type="entry name" value="PROKAR_LIPOPROTEIN"/>
    <property type="match status" value="1"/>
</dbReference>
<feature type="transmembrane region" description="Helical" evidence="8">
    <location>
        <begin position="246"/>
        <end position="274"/>
    </location>
</feature>